<evidence type="ECO:0000256" key="3">
    <source>
        <dbReference type="ARBA" id="ARBA00023125"/>
    </source>
</evidence>
<evidence type="ECO:0000256" key="2">
    <source>
        <dbReference type="ARBA" id="ARBA00023015"/>
    </source>
</evidence>
<feature type="compositionally biased region" description="Polar residues" evidence="8">
    <location>
        <begin position="538"/>
        <end position="549"/>
    </location>
</feature>
<keyword evidence="7" id="KW-0175">Coiled coil</keyword>
<name>A0A1L9SR48_9EURO</name>
<keyword evidence="3" id="KW-0238">DNA-binding</keyword>
<dbReference type="Pfam" id="PF24554">
    <property type="entry name" value="DUF7603"/>
    <property type="match status" value="1"/>
</dbReference>
<feature type="coiled-coil region" evidence="7">
    <location>
        <begin position="1225"/>
        <end position="1287"/>
    </location>
</feature>
<comment type="subcellular location">
    <subcellularLocation>
        <location evidence="1">Nucleus</location>
    </subcellularLocation>
</comment>
<keyword evidence="4" id="KW-0804">Transcription</keyword>
<dbReference type="InterPro" id="IPR036864">
    <property type="entry name" value="Zn2-C6_fun-type_DNA-bd_sf"/>
</dbReference>
<evidence type="ECO:0000259" key="9">
    <source>
        <dbReference type="PROSITE" id="PS50048"/>
    </source>
</evidence>
<keyword evidence="12" id="KW-1185">Reference proteome</keyword>
<proteinExistence type="predicted"/>
<evidence type="ECO:0000256" key="1">
    <source>
        <dbReference type="ARBA" id="ARBA00004123"/>
    </source>
</evidence>
<dbReference type="InterPro" id="IPR001138">
    <property type="entry name" value="Zn2Cys6_DnaBD"/>
</dbReference>
<dbReference type="Proteomes" id="UP000184188">
    <property type="component" value="Unassembled WGS sequence"/>
</dbReference>
<dbReference type="EMBL" id="KV878337">
    <property type="protein sequence ID" value="OJJ49700.1"/>
    <property type="molecule type" value="Genomic_DNA"/>
</dbReference>
<organism evidence="11 12">
    <name type="scientific">Penicilliopsis zonata CBS 506.65</name>
    <dbReference type="NCBI Taxonomy" id="1073090"/>
    <lineage>
        <taxon>Eukaryota</taxon>
        <taxon>Fungi</taxon>
        <taxon>Dikarya</taxon>
        <taxon>Ascomycota</taxon>
        <taxon>Pezizomycotina</taxon>
        <taxon>Eurotiomycetes</taxon>
        <taxon>Eurotiomycetidae</taxon>
        <taxon>Eurotiales</taxon>
        <taxon>Aspergillaceae</taxon>
        <taxon>Penicilliopsis</taxon>
    </lineage>
</organism>
<dbReference type="PANTHER" id="PTHR37534">
    <property type="entry name" value="TRANSCRIPTIONAL ACTIVATOR PROTEIN UGA3"/>
    <property type="match status" value="1"/>
</dbReference>
<evidence type="ECO:0000259" key="10">
    <source>
        <dbReference type="PROSITE" id="PS50157"/>
    </source>
</evidence>
<keyword evidence="6" id="KW-0863">Zinc-finger</keyword>
<dbReference type="InterPro" id="IPR013087">
    <property type="entry name" value="Znf_C2H2_type"/>
</dbReference>
<dbReference type="GO" id="GO:0008270">
    <property type="term" value="F:zinc ion binding"/>
    <property type="evidence" value="ECO:0007669"/>
    <property type="project" value="UniProtKB-KW"/>
</dbReference>
<dbReference type="GO" id="GO:0045944">
    <property type="term" value="P:positive regulation of transcription by RNA polymerase II"/>
    <property type="evidence" value="ECO:0007669"/>
    <property type="project" value="TreeGrafter"/>
</dbReference>
<feature type="region of interest" description="Disordered" evidence="8">
    <location>
        <begin position="1187"/>
        <end position="1211"/>
    </location>
</feature>
<feature type="domain" description="C2H2-type" evidence="10">
    <location>
        <begin position="357"/>
        <end position="388"/>
    </location>
</feature>
<sequence>MSRSFTGCKRCKARRQKCDEQRPECSRCRTAGAPCQYTMQLQWGGRTFSRSRFGACEGMQRLEYSPGEFIYTTGSESGSPALPVSIGRTVNPFSSLTTEQQSLLRHFITDASQITACHSGMREEICRMLVPMALQTPSLLYATTALSAIHLQALSNQSASVKDAPEIARLMALSLEHFRRELQDPSSSASADADALLATARTLCLAEIHSGALHPHTWRVHIEGAKALMASSGSSKNKTRTGHSPPDAFRRYLDRWYRAIVALTALTGNGPPIEQTEVDSNASDPSSPDYLDDYWGFSVHLAEIFREIGAAAWRRQQKLNNNDENESSADSLERSLRRLMDADPPTFYPGVQEGLSEQCIREFALCNEAFQHSALIQIHRRLHDTPDPSRSEAVQASVQRILACTVQITPSSGLSPWVMLTTPLFVAGCEARAEDRALVRQLLGALHDTIRVPNVLQSLNFLEQYWAEQLEGESWSQFLDTTSSGLNGTPGHIRLASEPFLLSPRILPPPPPSASHRRAQTMALQPQVNRPPPLHLESTVNRSISGSSTDSKHPKTPGNRITSFFGWKTTTSPGADSSSTEVSDDIVHTPFPSYPFPPPPPRMSAASVDLVGKMNPPSRNPSLGGAAALDPMLTAKTAELENELREISSELAGSIRREMELEDLVERLQSEMPLELNHRRTSDYFSDEGTSSIRYASDAGRSVDDIDKIKRSAEQERAQLKVDLSQKWQEERSRRAACESHVKILEAQVQQLRRERVDTSDLASKNKEMEIALEDTRRKLIEERQIKDNFEDLLTAMRVELQQLRDERDHLRDYQMQTPATPQVDPAEIERLMGEIAALKIENASLAQLQTSRFASIAEENGGTAAARRSSGFQGLSRSNSLVRGPPRSSNSGLSRSNSVSNKDRNESRESLADRMKDVEAQRDALHQALRSLLHRQSYQSRENEKHMRVLELELAQARQQAAASGPPRKLGYEREVFTLREEINHLRQRAEDALDQKWQCEKGLAGLKMDLDRAKQETGSLRTLLQEHDISVPEELVTAATTTTTTTTTTSDEDLAEVQLTTSSLEDAYRQLQADREYAEAHSPSVEQATEAASRTDLLADHVRRQLATNRSLRGRLADAIGKGEKEQQVSAERINGLQQRLKGLEDMLMVAQQHSEDQMSRHEDEIRSLKENHTVQLHRMKNGIRSPVALSPKPPNTPWGARSPRLDRTTSGEAMPLTQAVQTEELERRVKELERALRDADLEMGEVIGRMNRAQIEVAELQSDRDEALRETRRLQAEIQTERQAFQAMWAA</sequence>
<evidence type="ECO:0000313" key="11">
    <source>
        <dbReference type="EMBL" id="OJJ49700.1"/>
    </source>
</evidence>
<accession>A0A1L9SR48</accession>
<dbReference type="VEuPathDB" id="FungiDB:ASPZODRAFT_149192"/>
<evidence type="ECO:0008006" key="13">
    <source>
        <dbReference type="Google" id="ProtNLM"/>
    </source>
</evidence>
<dbReference type="SUPFAM" id="SSF57701">
    <property type="entry name" value="Zn2/Cys6 DNA-binding domain"/>
    <property type="match status" value="1"/>
</dbReference>
<dbReference type="GO" id="GO:0000976">
    <property type="term" value="F:transcription cis-regulatory region binding"/>
    <property type="evidence" value="ECO:0007669"/>
    <property type="project" value="TreeGrafter"/>
</dbReference>
<protein>
    <recommendedName>
        <fullName evidence="13">Zn(2)-C6 fungal-type domain-containing protein</fullName>
    </recommendedName>
</protein>
<dbReference type="Gene3D" id="4.10.240.10">
    <property type="entry name" value="Zn(2)-C6 fungal-type DNA-binding domain"/>
    <property type="match status" value="1"/>
</dbReference>
<dbReference type="OrthoDB" id="288726at2759"/>
<dbReference type="RefSeq" id="XP_022584210.1">
    <property type="nucleotide sequence ID" value="XM_022725467.1"/>
</dbReference>
<feature type="compositionally biased region" description="Polar residues" evidence="8">
    <location>
        <begin position="871"/>
        <end position="882"/>
    </location>
</feature>
<feature type="domain" description="Zn(2)-C6 fungal-type" evidence="9">
    <location>
        <begin position="7"/>
        <end position="37"/>
    </location>
</feature>
<feature type="coiled-coil region" evidence="7">
    <location>
        <begin position="1136"/>
        <end position="1174"/>
    </location>
</feature>
<feature type="compositionally biased region" description="Basic and acidic residues" evidence="8">
    <location>
        <begin position="902"/>
        <end position="913"/>
    </location>
</feature>
<evidence type="ECO:0000256" key="8">
    <source>
        <dbReference type="SAM" id="MobiDB-lite"/>
    </source>
</evidence>
<evidence type="ECO:0000256" key="4">
    <source>
        <dbReference type="ARBA" id="ARBA00023163"/>
    </source>
</evidence>
<keyword evidence="6" id="KW-0479">Metal-binding</keyword>
<feature type="region of interest" description="Disordered" evidence="8">
    <location>
        <begin position="508"/>
        <end position="566"/>
    </location>
</feature>
<dbReference type="GeneID" id="34611932"/>
<gene>
    <name evidence="11" type="ORF">ASPZODRAFT_149192</name>
</gene>
<dbReference type="InterPro" id="IPR056023">
    <property type="entry name" value="DUF7603"/>
</dbReference>
<dbReference type="PANTHER" id="PTHR37534:SF15">
    <property type="entry name" value="ZN(II)2CYS6 TRANSCRIPTION FACTOR (EUROFUNG)"/>
    <property type="match status" value="1"/>
</dbReference>
<reference evidence="12" key="1">
    <citation type="journal article" date="2017" name="Genome Biol.">
        <title>Comparative genomics reveals high biological diversity and specific adaptations in the industrially and medically important fungal genus Aspergillus.</title>
        <authorList>
            <person name="de Vries R.P."/>
            <person name="Riley R."/>
            <person name="Wiebenga A."/>
            <person name="Aguilar-Osorio G."/>
            <person name="Amillis S."/>
            <person name="Uchima C.A."/>
            <person name="Anderluh G."/>
            <person name="Asadollahi M."/>
            <person name="Askin M."/>
            <person name="Barry K."/>
            <person name="Battaglia E."/>
            <person name="Bayram O."/>
            <person name="Benocci T."/>
            <person name="Braus-Stromeyer S.A."/>
            <person name="Caldana C."/>
            <person name="Canovas D."/>
            <person name="Cerqueira G.C."/>
            <person name="Chen F."/>
            <person name="Chen W."/>
            <person name="Choi C."/>
            <person name="Clum A."/>
            <person name="Dos Santos R.A."/>
            <person name="Damasio A.R."/>
            <person name="Diallinas G."/>
            <person name="Emri T."/>
            <person name="Fekete E."/>
            <person name="Flipphi M."/>
            <person name="Freyberg S."/>
            <person name="Gallo A."/>
            <person name="Gournas C."/>
            <person name="Habgood R."/>
            <person name="Hainaut M."/>
            <person name="Harispe M.L."/>
            <person name="Henrissat B."/>
            <person name="Hilden K.S."/>
            <person name="Hope R."/>
            <person name="Hossain A."/>
            <person name="Karabika E."/>
            <person name="Karaffa L."/>
            <person name="Karanyi Z."/>
            <person name="Krasevec N."/>
            <person name="Kuo A."/>
            <person name="Kusch H."/>
            <person name="LaButti K."/>
            <person name="Lagendijk E.L."/>
            <person name="Lapidus A."/>
            <person name="Levasseur A."/>
            <person name="Lindquist E."/>
            <person name="Lipzen A."/>
            <person name="Logrieco A.F."/>
            <person name="MacCabe A."/>
            <person name="Maekelae M.R."/>
            <person name="Malavazi I."/>
            <person name="Melin P."/>
            <person name="Meyer V."/>
            <person name="Mielnichuk N."/>
            <person name="Miskei M."/>
            <person name="Molnar A.P."/>
            <person name="Mule G."/>
            <person name="Ngan C.Y."/>
            <person name="Orejas M."/>
            <person name="Orosz E."/>
            <person name="Ouedraogo J.P."/>
            <person name="Overkamp K.M."/>
            <person name="Park H.-S."/>
            <person name="Perrone G."/>
            <person name="Piumi F."/>
            <person name="Punt P.J."/>
            <person name="Ram A.F."/>
            <person name="Ramon A."/>
            <person name="Rauscher S."/>
            <person name="Record E."/>
            <person name="Riano-Pachon D.M."/>
            <person name="Robert V."/>
            <person name="Roehrig J."/>
            <person name="Ruller R."/>
            <person name="Salamov A."/>
            <person name="Salih N.S."/>
            <person name="Samson R.A."/>
            <person name="Sandor E."/>
            <person name="Sanguinetti M."/>
            <person name="Schuetze T."/>
            <person name="Sepcic K."/>
            <person name="Shelest E."/>
            <person name="Sherlock G."/>
            <person name="Sophianopoulou V."/>
            <person name="Squina F.M."/>
            <person name="Sun H."/>
            <person name="Susca A."/>
            <person name="Todd R.B."/>
            <person name="Tsang A."/>
            <person name="Unkles S.E."/>
            <person name="van de Wiele N."/>
            <person name="van Rossen-Uffink D."/>
            <person name="Oliveira J.V."/>
            <person name="Vesth T.C."/>
            <person name="Visser J."/>
            <person name="Yu J.-H."/>
            <person name="Zhou M."/>
            <person name="Andersen M.R."/>
            <person name="Archer D.B."/>
            <person name="Baker S.E."/>
            <person name="Benoit I."/>
            <person name="Brakhage A.A."/>
            <person name="Braus G.H."/>
            <person name="Fischer R."/>
            <person name="Frisvad J.C."/>
            <person name="Goldman G.H."/>
            <person name="Houbraken J."/>
            <person name="Oakley B."/>
            <person name="Pocsi I."/>
            <person name="Scazzocchio C."/>
            <person name="Seiboth B."/>
            <person name="vanKuyk P.A."/>
            <person name="Wortman J."/>
            <person name="Dyer P.S."/>
            <person name="Grigoriev I.V."/>
        </authorList>
    </citation>
    <scope>NUCLEOTIDE SEQUENCE [LARGE SCALE GENOMIC DNA]</scope>
    <source>
        <strain evidence="12">CBS 506.65</strain>
    </source>
</reference>
<evidence type="ECO:0000313" key="12">
    <source>
        <dbReference type="Proteomes" id="UP000184188"/>
    </source>
</evidence>
<feature type="compositionally biased region" description="Low complexity" evidence="8">
    <location>
        <begin position="884"/>
        <end position="901"/>
    </location>
</feature>
<evidence type="ECO:0000256" key="6">
    <source>
        <dbReference type="PROSITE-ProRule" id="PRU00042"/>
    </source>
</evidence>
<evidence type="ECO:0000256" key="5">
    <source>
        <dbReference type="ARBA" id="ARBA00023242"/>
    </source>
</evidence>
<dbReference type="GO" id="GO:0000981">
    <property type="term" value="F:DNA-binding transcription factor activity, RNA polymerase II-specific"/>
    <property type="evidence" value="ECO:0007669"/>
    <property type="project" value="InterPro"/>
</dbReference>
<feature type="region of interest" description="Disordered" evidence="8">
    <location>
        <begin position="865"/>
        <end position="913"/>
    </location>
</feature>
<feature type="coiled-coil region" evidence="7">
    <location>
        <begin position="703"/>
        <end position="849"/>
    </location>
</feature>
<dbReference type="Pfam" id="PF00172">
    <property type="entry name" value="Zn_clus"/>
    <property type="match status" value="1"/>
</dbReference>
<dbReference type="GO" id="GO:0005634">
    <property type="term" value="C:nucleus"/>
    <property type="evidence" value="ECO:0007669"/>
    <property type="project" value="UniProtKB-SubCell"/>
</dbReference>
<dbReference type="Pfam" id="PF11951">
    <property type="entry name" value="Fungal_trans_2"/>
    <property type="match status" value="1"/>
</dbReference>
<dbReference type="STRING" id="1073090.A0A1L9SR48"/>
<evidence type="ECO:0000256" key="7">
    <source>
        <dbReference type="SAM" id="Coils"/>
    </source>
</evidence>
<keyword evidence="6" id="KW-0862">Zinc</keyword>
<dbReference type="PROSITE" id="PS50157">
    <property type="entry name" value="ZINC_FINGER_C2H2_2"/>
    <property type="match status" value="1"/>
</dbReference>
<dbReference type="PROSITE" id="PS50048">
    <property type="entry name" value="ZN2_CY6_FUNGAL_2"/>
    <property type="match status" value="1"/>
</dbReference>
<dbReference type="PROSITE" id="PS00463">
    <property type="entry name" value="ZN2_CY6_FUNGAL_1"/>
    <property type="match status" value="1"/>
</dbReference>
<dbReference type="CDD" id="cd00067">
    <property type="entry name" value="GAL4"/>
    <property type="match status" value="1"/>
</dbReference>
<keyword evidence="2" id="KW-0805">Transcription regulation</keyword>
<dbReference type="SMART" id="SM00066">
    <property type="entry name" value="GAL4"/>
    <property type="match status" value="1"/>
</dbReference>
<dbReference type="InterPro" id="IPR021858">
    <property type="entry name" value="Fun_TF"/>
</dbReference>
<keyword evidence="5" id="KW-0539">Nucleus</keyword>